<keyword evidence="1" id="KW-0472">Membrane</keyword>
<keyword evidence="1" id="KW-0812">Transmembrane</keyword>
<evidence type="ECO:0000256" key="1">
    <source>
        <dbReference type="SAM" id="Phobius"/>
    </source>
</evidence>
<sequence length="99" mass="11362">MTKYTLDYSEQRVGMPRRRRRANVSAVVLVGAFGALVSGLLITQTISLRGENRQLRRQLDAQVLQYDSLLAAKLHADRQLVRWHEQQRINTSNSILTQD</sequence>
<feature type="transmembrane region" description="Helical" evidence="1">
    <location>
        <begin position="21"/>
        <end position="42"/>
    </location>
</feature>
<keyword evidence="1" id="KW-1133">Transmembrane helix</keyword>
<evidence type="ECO:0008006" key="4">
    <source>
        <dbReference type="Google" id="ProtNLM"/>
    </source>
</evidence>
<evidence type="ECO:0000313" key="3">
    <source>
        <dbReference type="Proteomes" id="UP000187941"/>
    </source>
</evidence>
<evidence type="ECO:0000313" key="2">
    <source>
        <dbReference type="EMBL" id="AQG80834.1"/>
    </source>
</evidence>
<accession>A0A1P9WZP7</accession>
<gene>
    <name evidence="2" type="ORF">AWR27_16820</name>
</gene>
<dbReference type="RefSeq" id="WP_077132271.1">
    <property type="nucleotide sequence ID" value="NZ_CP014263.1"/>
</dbReference>
<name>A0A1P9WZP7_9BACT</name>
<keyword evidence="3" id="KW-1185">Reference proteome</keyword>
<dbReference type="STRING" id="1178516.AWR27_16820"/>
<dbReference type="EMBL" id="CP014263">
    <property type="protein sequence ID" value="AQG80834.1"/>
    <property type="molecule type" value="Genomic_DNA"/>
</dbReference>
<dbReference type="Proteomes" id="UP000187941">
    <property type="component" value="Chromosome"/>
</dbReference>
<dbReference type="KEGG" id="smon:AWR27_16820"/>
<dbReference type="AlphaFoldDB" id="A0A1P9WZP7"/>
<organism evidence="2 3">
    <name type="scientific">Spirosoma montaniterrae</name>
    <dbReference type="NCBI Taxonomy" id="1178516"/>
    <lineage>
        <taxon>Bacteria</taxon>
        <taxon>Pseudomonadati</taxon>
        <taxon>Bacteroidota</taxon>
        <taxon>Cytophagia</taxon>
        <taxon>Cytophagales</taxon>
        <taxon>Cytophagaceae</taxon>
        <taxon>Spirosoma</taxon>
    </lineage>
</organism>
<proteinExistence type="predicted"/>
<reference evidence="2 3" key="1">
    <citation type="submission" date="2016-01" db="EMBL/GenBank/DDBJ databases">
        <authorList>
            <person name="Oliw E.H."/>
        </authorList>
    </citation>
    <scope>NUCLEOTIDE SEQUENCE [LARGE SCALE GENOMIC DNA]</scope>
    <source>
        <strain evidence="2 3">DY10</strain>
    </source>
</reference>
<dbReference type="OrthoDB" id="965668at2"/>
<protein>
    <recommendedName>
        <fullName evidence="4">Cell division protein FtsL</fullName>
    </recommendedName>
</protein>